<organism evidence="3 4">
    <name type="scientific">Friedmanniomyces simplex</name>
    <dbReference type="NCBI Taxonomy" id="329884"/>
    <lineage>
        <taxon>Eukaryota</taxon>
        <taxon>Fungi</taxon>
        <taxon>Dikarya</taxon>
        <taxon>Ascomycota</taxon>
        <taxon>Pezizomycotina</taxon>
        <taxon>Dothideomycetes</taxon>
        <taxon>Dothideomycetidae</taxon>
        <taxon>Mycosphaerellales</taxon>
        <taxon>Teratosphaeriaceae</taxon>
        <taxon>Friedmanniomyces</taxon>
    </lineage>
</organism>
<feature type="transmembrane region" description="Helical" evidence="1">
    <location>
        <begin position="68"/>
        <end position="87"/>
    </location>
</feature>
<dbReference type="AlphaFoldDB" id="A0A4U0VT31"/>
<keyword evidence="1" id="KW-0472">Membrane</keyword>
<evidence type="ECO:0000259" key="2">
    <source>
        <dbReference type="Pfam" id="PF24803"/>
    </source>
</evidence>
<dbReference type="Proteomes" id="UP000309340">
    <property type="component" value="Unassembled WGS sequence"/>
</dbReference>
<evidence type="ECO:0000313" key="4">
    <source>
        <dbReference type="Proteomes" id="UP000309340"/>
    </source>
</evidence>
<dbReference type="PANTHER" id="PTHR37019:SF1">
    <property type="entry name" value="EXPERA DOMAIN-CONTAINING PROTEIN"/>
    <property type="match status" value="1"/>
</dbReference>
<dbReference type="Pfam" id="PF24803">
    <property type="entry name" value="DUF7704"/>
    <property type="match status" value="1"/>
</dbReference>
<comment type="caution">
    <text evidence="3">The sequence shown here is derived from an EMBL/GenBank/DDBJ whole genome shotgun (WGS) entry which is preliminary data.</text>
</comment>
<gene>
    <name evidence="3" type="ORF">B0A55_13395</name>
</gene>
<reference evidence="3 4" key="1">
    <citation type="submission" date="2017-03" db="EMBL/GenBank/DDBJ databases">
        <title>Genomes of endolithic fungi from Antarctica.</title>
        <authorList>
            <person name="Coleine C."/>
            <person name="Masonjones S."/>
            <person name="Stajich J.E."/>
        </authorList>
    </citation>
    <scope>NUCLEOTIDE SEQUENCE [LARGE SCALE GENOMIC DNA]</scope>
    <source>
        <strain evidence="3 4">CCFEE 5184</strain>
    </source>
</reference>
<protein>
    <recommendedName>
        <fullName evidence="2">DUF7704 domain-containing protein</fullName>
    </recommendedName>
</protein>
<dbReference type="InterPro" id="IPR056121">
    <property type="entry name" value="DUF7704"/>
</dbReference>
<proteinExistence type="predicted"/>
<keyword evidence="1" id="KW-1133">Transmembrane helix</keyword>
<name>A0A4U0VT31_9PEZI</name>
<feature type="domain" description="DUF7704" evidence="2">
    <location>
        <begin position="10"/>
        <end position="154"/>
    </location>
</feature>
<keyword evidence="4" id="KW-1185">Reference proteome</keyword>
<sequence>MAQGGLNPPIPLPYRLFFLYLEPLATALGALYAFDAFGLQTTYLHLTYPSPSSSPAGLLLNASTRESIVLNQLANLYLVFALNEALVLRATNDVHVWRVLLLGLLIADFGHLYSVHAVGWGVYYQFWTWSSMYWGNLGFVYVGATMRGAFLGGMGFRRRQAGGGKVKT</sequence>
<dbReference type="PANTHER" id="PTHR37019">
    <property type="entry name" value="CHROMOSOME 1, WHOLE GENOME SHOTGUN SEQUENCE"/>
    <property type="match status" value="1"/>
</dbReference>
<evidence type="ECO:0000256" key="1">
    <source>
        <dbReference type="SAM" id="Phobius"/>
    </source>
</evidence>
<accession>A0A4U0VT31</accession>
<feature type="transmembrane region" description="Helical" evidence="1">
    <location>
        <begin position="12"/>
        <end position="34"/>
    </location>
</feature>
<feature type="transmembrane region" description="Helical" evidence="1">
    <location>
        <begin position="132"/>
        <end position="150"/>
    </location>
</feature>
<feature type="transmembrane region" description="Helical" evidence="1">
    <location>
        <begin position="99"/>
        <end position="126"/>
    </location>
</feature>
<evidence type="ECO:0000313" key="3">
    <source>
        <dbReference type="EMBL" id="TKA52761.1"/>
    </source>
</evidence>
<dbReference type="EMBL" id="NAJQ01001798">
    <property type="protein sequence ID" value="TKA52761.1"/>
    <property type="molecule type" value="Genomic_DNA"/>
</dbReference>
<keyword evidence="1" id="KW-0812">Transmembrane</keyword>
<dbReference type="OrthoDB" id="5313995at2759"/>